<dbReference type="SMART" id="SM00387">
    <property type="entry name" value="HATPase_c"/>
    <property type="match status" value="1"/>
</dbReference>
<dbReference type="CDD" id="cd00082">
    <property type="entry name" value="HisKA"/>
    <property type="match status" value="1"/>
</dbReference>
<dbReference type="GO" id="GO:0005886">
    <property type="term" value="C:plasma membrane"/>
    <property type="evidence" value="ECO:0007669"/>
    <property type="project" value="UniProtKB-SubCell"/>
</dbReference>
<dbReference type="SUPFAM" id="SSF55785">
    <property type="entry name" value="PYP-like sensor domain (PAS domain)"/>
    <property type="match status" value="1"/>
</dbReference>
<comment type="caution">
    <text evidence="15">The sequence shown here is derived from an EMBL/GenBank/DDBJ whole genome shotgun (WGS) entry which is preliminary data.</text>
</comment>
<evidence type="ECO:0000256" key="1">
    <source>
        <dbReference type="ARBA" id="ARBA00000085"/>
    </source>
</evidence>
<proteinExistence type="predicted"/>
<keyword evidence="8" id="KW-0418">Kinase</keyword>
<dbReference type="SMART" id="SM00388">
    <property type="entry name" value="HisKA"/>
    <property type="match status" value="1"/>
</dbReference>
<evidence type="ECO:0000256" key="12">
    <source>
        <dbReference type="SAM" id="Phobius"/>
    </source>
</evidence>
<evidence type="ECO:0000256" key="6">
    <source>
        <dbReference type="ARBA" id="ARBA00022679"/>
    </source>
</evidence>
<dbReference type="FunFam" id="1.10.287.130:FF:000001">
    <property type="entry name" value="Two-component sensor histidine kinase"/>
    <property type="match status" value="1"/>
</dbReference>
<keyword evidence="12" id="KW-1133">Transmembrane helix</keyword>
<dbReference type="Gene3D" id="1.10.287.130">
    <property type="match status" value="1"/>
</dbReference>
<comment type="subcellular location">
    <subcellularLocation>
        <location evidence="2">Cell membrane</location>
        <topology evidence="2">Multi-pass membrane protein</topology>
    </subcellularLocation>
</comment>
<dbReference type="GO" id="GO:0005524">
    <property type="term" value="F:ATP binding"/>
    <property type="evidence" value="ECO:0007669"/>
    <property type="project" value="UniProtKB-KW"/>
</dbReference>
<dbReference type="InterPro" id="IPR050351">
    <property type="entry name" value="BphY/WalK/GraS-like"/>
</dbReference>
<dbReference type="GO" id="GO:0030295">
    <property type="term" value="F:protein kinase activator activity"/>
    <property type="evidence" value="ECO:0007669"/>
    <property type="project" value="TreeGrafter"/>
</dbReference>
<accession>A0A8I1DFZ7</accession>
<feature type="transmembrane region" description="Helical" evidence="12">
    <location>
        <begin position="177"/>
        <end position="196"/>
    </location>
</feature>
<organism evidence="15 16">
    <name type="scientific">Thermoactinomyces intermedius</name>
    <dbReference type="NCBI Taxonomy" id="2024"/>
    <lineage>
        <taxon>Bacteria</taxon>
        <taxon>Bacillati</taxon>
        <taxon>Bacillota</taxon>
        <taxon>Bacilli</taxon>
        <taxon>Bacillales</taxon>
        <taxon>Thermoactinomycetaceae</taxon>
        <taxon>Thermoactinomyces</taxon>
    </lineage>
</organism>
<keyword evidence="4" id="KW-1003">Cell membrane</keyword>
<dbReference type="Gene3D" id="3.30.450.20">
    <property type="entry name" value="PAS domain"/>
    <property type="match status" value="1"/>
</dbReference>
<dbReference type="EC" id="2.7.13.3" evidence="3"/>
<dbReference type="SUPFAM" id="SSF55874">
    <property type="entry name" value="ATPase domain of HSP90 chaperone/DNA topoisomerase II/histidine kinase"/>
    <property type="match status" value="1"/>
</dbReference>
<keyword evidence="10" id="KW-0902">Two-component regulatory system</keyword>
<dbReference type="PROSITE" id="PS50109">
    <property type="entry name" value="HIS_KIN"/>
    <property type="match status" value="1"/>
</dbReference>
<evidence type="ECO:0000313" key="16">
    <source>
        <dbReference type="Proteomes" id="UP000633619"/>
    </source>
</evidence>
<dbReference type="Pfam" id="PF00512">
    <property type="entry name" value="HisKA"/>
    <property type="match status" value="1"/>
</dbReference>
<feature type="transmembrane region" description="Helical" evidence="12">
    <location>
        <begin position="6"/>
        <end position="28"/>
    </location>
</feature>
<dbReference type="SUPFAM" id="SSF47384">
    <property type="entry name" value="Homodimeric domain of signal transducing histidine kinase"/>
    <property type="match status" value="1"/>
</dbReference>
<evidence type="ECO:0000256" key="8">
    <source>
        <dbReference type="ARBA" id="ARBA00022777"/>
    </source>
</evidence>
<evidence type="ECO:0000256" key="9">
    <source>
        <dbReference type="ARBA" id="ARBA00022840"/>
    </source>
</evidence>
<dbReference type="Pfam" id="PF08448">
    <property type="entry name" value="PAS_4"/>
    <property type="match status" value="1"/>
</dbReference>
<dbReference type="InterPro" id="IPR036097">
    <property type="entry name" value="HisK_dim/P_sf"/>
</dbReference>
<keyword evidence="12" id="KW-0812">Transmembrane</keyword>
<dbReference type="Pfam" id="PF00672">
    <property type="entry name" value="HAMP"/>
    <property type="match status" value="1"/>
</dbReference>
<dbReference type="SUPFAM" id="SSF158472">
    <property type="entry name" value="HAMP domain-like"/>
    <property type="match status" value="1"/>
</dbReference>
<dbReference type="InterPro" id="IPR036890">
    <property type="entry name" value="HATPase_C_sf"/>
</dbReference>
<dbReference type="AlphaFoldDB" id="A0A8I1DFZ7"/>
<dbReference type="InterPro" id="IPR003660">
    <property type="entry name" value="HAMP_dom"/>
</dbReference>
<evidence type="ECO:0000256" key="7">
    <source>
        <dbReference type="ARBA" id="ARBA00022741"/>
    </source>
</evidence>
<evidence type="ECO:0000259" key="14">
    <source>
        <dbReference type="PROSITE" id="PS50885"/>
    </source>
</evidence>
<dbReference type="FunFam" id="3.30.565.10:FF:000006">
    <property type="entry name" value="Sensor histidine kinase WalK"/>
    <property type="match status" value="1"/>
</dbReference>
<dbReference type="Proteomes" id="UP000633619">
    <property type="component" value="Unassembled WGS sequence"/>
</dbReference>
<dbReference type="PANTHER" id="PTHR42878">
    <property type="entry name" value="TWO-COMPONENT HISTIDINE KINASE"/>
    <property type="match status" value="1"/>
</dbReference>
<comment type="catalytic activity">
    <reaction evidence="1">
        <text>ATP + protein L-histidine = ADP + protein N-phospho-L-histidine.</text>
        <dbReference type="EC" id="2.7.13.3"/>
    </reaction>
</comment>
<evidence type="ECO:0000256" key="10">
    <source>
        <dbReference type="ARBA" id="ARBA00023012"/>
    </source>
</evidence>
<dbReference type="InterPro" id="IPR004358">
    <property type="entry name" value="Sig_transdc_His_kin-like_C"/>
</dbReference>
<dbReference type="Gene3D" id="6.10.340.10">
    <property type="match status" value="1"/>
</dbReference>
<dbReference type="GO" id="GO:0007234">
    <property type="term" value="P:osmosensory signaling via phosphorelay pathway"/>
    <property type="evidence" value="ECO:0007669"/>
    <property type="project" value="TreeGrafter"/>
</dbReference>
<keyword evidence="16" id="KW-1185">Reference proteome</keyword>
<dbReference type="SMART" id="SM00304">
    <property type="entry name" value="HAMP"/>
    <property type="match status" value="1"/>
</dbReference>
<feature type="domain" description="Histidine kinase" evidence="13">
    <location>
        <begin position="374"/>
        <end position="594"/>
    </location>
</feature>
<keyword evidence="11 12" id="KW-0472">Membrane</keyword>
<keyword evidence="5" id="KW-0597">Phosphoprotein</keyword>
<evidence type="ECO:0000256" key="2">
    <source>
        <dbReference type="ARBA" id="ARBA00004651"/>
    </source>
</evidence>
<dbReference type="InterPro" id="IPR035965">
    <property type="entry name" value="PAS-like_dom_sf"/>
</dbReference>
<name>A0A8I1DFZ7_THEIN</name>
<evidence type="ECO:0000256" key="11">
    <source>
        <dbReference type="ARBA" id="ARBA00023136"/>
    </source>
</evidence>
<keyword evidence="7" id="KW-0547">Nucleotide-binding</keyword>
<dbReference type="CDD" id="cd00075">
    <property type="entry name" value="HATPase"/>
    <property type="match status" value="1"/>
</dbReference>
<evidence type="ECO:0000256" key="5">
    <source>
        <dbReference type="ARBA" id="ARBA00022553"/>
    </source>
</evidence>
<feature type="domain" description="HAMP" evidence="14">
    <location>
        <begin position="198"/>
        <end position="252"/>
    </location>
</feature>
<dbReference type="InterPro" id="IPR003661">
    <property type="entry name" value="HisK_dim/P_dom"/>
</dbReference>
<evidence type="ECO:0000259" key="13">
    <source>
        <dbReference type="PROSITE" id="PS50109"/>
    </source>
</evidence>
<protein>
    <recommendedName>
        <fullName evidence="3">histidine kinase</fullName>
        <ecNumber evidence="3">2.7.13.3</ecNumber>
    </recommendedName>
</protein>
<dbReference type="Gene3D" id="3.30.565.10">
    <property type="entry name" value="Histidine kinase-like ATPase, C-terminal domain"/>
    <property type="match status" value="1"/>
</dbReference>
<dbReference type="Pfam" id="PF02518">
    <property type="entry name" value="HATPase_c"/>
    <property type="match status" value="1"/>
</dbReference>
<keyword evidence="6" id="KW-0808">Transferase</keyword>
<dbReference type="EMBL" id="JAECVW010000004">
    <property type="protein sequence ID" value="MBH8595336.1"/>
    <property type="molecule type" value="Genomic_DNA"/>
</dbReference>
<dbReference type="GO" id="GO:0000156">
    <property type="term" value="F:phosphorelay response regulator activity"/>
    <property type="evidence" value="ECO:0007669"/>
    <property type="project" value="TreeGrafter"/>
</dbReference>
<dbReference type="InterPro" id="IPR005467">
    <property type="entry name" value="His_kinase_dom"/>
</dbReference>
<evidence type="ECO:0000256" key="3">
    <source>
        <dbReference type="ARBA" id="ARBA00012438"/>
    </source>
</evidence>
<reference evidence="15 16" key="1">
    <citation type="submission" date="2020-12" db="EMBL/GenBank/DDBJ databases">
        <title>WGS of Thermoactinomyces spp.</title>
        <authorList>
            <person name="Cheng K."/>
        </authorList>
    </citation>
    <scope>NUCLEOTIDE SEQUENCE [LARGE SCALE GENOMIC DNA]</scope>
    <source>
        <strain evidence="16">CICC 10671\DSM 43846</strain>
    </source>
</reference>
<dbReference type="PANTHER" id="PTHR42878:SF3">
    <property type="entry name" value="HISTIDINE PROTEIN KINASE SAES"/>
    <property type="match status" value="1"/>
</dbReference>
<sequence>MWRSVVGKLWITIIILVSLVLVLLNLFLNEQVEKTYVRDQKKSLEQLAGEIQKKFNQPGYDHIQYLNNVLQVSELFHTYIVTLDASGSVSNYGVSPHVPNVPWQEVLSQDDLNRVLKGETLFIQGKVRVKSDPGNFPFFKNDVLLVAVPHIVNDKTVGAIVLYQTQEQLSETDIKRWIFYSSLIGIVLTTIFAFFLSTRISLPLVQMKKAVEKMARGEFSTRVPVRYHERDEIAELSMTFNRMASQLEDSIHQLSQEKEQLASILKSMSDGVLTISKYGKIILTNPIADRFLAQWKDDTPKDALPKPLQDLFRQVTDDHKEYTGDITARGRTWVVVMSPLYTDTGDQVRGVVAVLRDVTEERRLDKLRKDFVANVSHELRTPLQMLQGYSEALMDDIADTPEERRELAKVINEESQRMSRLVRELLDLARIESGHIQIVPTEVPLDEFIQRVIRKFQGMAKESNVQLAAVFKEETQPVVYWDEDKIEQVLTNLIDNAIRHTPSGGNVHVHVGVEDGKVHIDVEDTGSGIPEEDLPFVFERFYKADKARTRGQSGGTGIGLSIVKHLVDAHGGNVSVKSETGKGTVFMIELPLRIEENNEFFIG</sequence>
<keyword evidence="9" id="KW-0067">ATP-binding</keyword>
<dbReference type="InterPro" id="IPR003594">
    <property type="entry name" value="HATPase_dom"/>
</dbReference>
<gene>
    <name evidence="15" type="ORF">I8U20_08325</name>
</gene>
<evidence type="ECO:0000313" key="15">
    <source>
        <dbReference type="EMBL" id="MBH8595336.1"/>
    </source>
</evidence>
<dbReference type="PRINTS" id="PR00344">
    <property type="entry name" value="BCTRLSENSOR"/>
</dbReference>
<dbReference type="CDD" id="cd06225">
    <property type="entry name" value="HAMP"/>
    <property type="match status" value="1"/>
</dbReference>
<dbReference type="GO" id="GO:0000155">
    <property type="term" value="F:phosphorelay sensor kinase activity"/>
    <property type="evidence" value="ECO:0007669"/>
    <property type="project" value="InterPro"/>
</dbReference>
<dbReference type="InterPro" id="IPR013656">
    <property type="entry name" value="PAS_4"/>
</dbReference>
<evidence type="ECO:0000256" key="4">
    <source>
        <dbReference type="ARBA" id="ARBA00022475"/>
    </source>
</evidence>
<dbReference type="PROSITE" id="PS50885">
    <property type="entry name" value="HAMP"/>
    <property type="match status" value="1"/>
</dbReference>